<dbReference type="PANTHER" id="PTHR43844">
    <property type="entry name" value="METHIONINE SYNTHASE"/>
    <property type="match status" value="1"/>
</dbReference>
<organism evidence="2 3">
    <name type="scientific">Laetiporus sulphureus 93-53</name>
    <dbReference type="NCBI Taxonomy" id="1314785"/>
    <lineage>
        <taxon>Eukaryota</taxon>
        <taxon>Fungi</taxon>
        <taxon>Dikarya</taxon>
        <taxon>Basidiomycota</taxon>
        <taxon>Agaricomycotina</taxon>
        <taxon>Agaricomycetes</taxon>
        <taxon>Polyporales</taxon>
        <taxon>Laetiporus</taxon>
    </lineage>
</organism>
<evidence type="ECO:0000313" key="2">
    <source>
        <dbReference type="EMBL" id="KZT13299.1"/>
    </source>
</evidence>
<dbReference type="CDD" id="cd03311">
    <property type="entry name" value="CIMS_C_terminal_like"/>
    <property type="match status" value="1"/>
</dbReference>
<dbReference type="InParanoid" id="A0A165IMU4"/>
<dbReference type="AlphaFoldDB" id="A0A165IMU4"/>
<dbReference type="InterPro" id="IPR038071">
    <property type="entry name" value="UROD/MetE-like_sf"/>
</dbReference>
<name>A0A165IMU4_9APHY</name>
<sequence length="401" mass="46021">MATSAPRLKPPFRAEHTGSFKRPADLLRQRELFSQGKCTLEELRSVEDHAIKEAIQLQRAAGMKAINDGELRRYLFFEGLFDKLEGMKYFPNVPSEWFVDEVPSAQLFKGENHSAPPTYLCVSKLRRVKPCYLDEFEALKKMTTPEEHKYLKITMPSPEFYHFRHGMFAFPKSVYQNDEEYFTDLVKIYRAELGDLYAAGCRNVQIDFPQLSFFCNENVLAAMEKRGIDHAALLDLYLKALGACIEGRPDDMTVGIHVCRGNWHINVEPWIEGGYDRIAEKLFREVPADTYYVEYDNERSGSFEPLRWLPRNKSVVLGIVTTKSTELEPKEELIRRVHEAAAIIANGDEKRTMDEALNQICISPQCGFGSFTEGFSFMTQEDVAKKLKLVVETAKEIWPDA</sequence>
<reference evidence="2 3" key="1">
    <citation type="journal article" date="2016" name="Mol. Biol. Evol.">
        <title>Comparative Genomics of Early-Diverging Mushroom-Forming Fungi Provides Insights into the Origins of Lignocellulose Decay Capabilities.</title>
        <authorList>
            <person name="Nagy L.G."/>
            <person name="Riley R."/>
            <person name="Tritt A."/>
            <person name="Adam C."/>
            <person name="Daum C."/>
            <person name="Floudas D."/>
            <person name="Sun H."/>
            <person name="Yadav J.S."/>
            <person name="Pangilinan J."/>
            <person name="Larsson K.H."/>
            <person name="Matsuura K."/>
            <person name="Barry K."/>
            <person name="Labutti K."/>
            <person name="Kuo R."/>
            <person name="Ohm R.A."/>
            <person name="Bhattacharya S.S."/>
            <person name="Shirouzu T."/>
            <person name="Yoshinaga Y."/>
            <person name="Martin F.M."/>
            <person name="Grigoriev I.V."/>
            <person name="Hibbett D.S."/>
        </authorList>
    </citation>
    <scope>NUCLEOTIDE SEQUENCE [LARGE SCALE GENOMIC DNA]</scope>
    <source>
        <strain evidence="2 3">93-53</strain>
    </source>
</reference>
<dbReference type="Pfam" id="PF01717">
    <property type="entry name" value="Meth_synt_2"/>
    <property type="match status" value="1"/>
</dbReference>
<proteinExistence type="predicted"/>
<dbReference type="PANTHER" id="PTHR43844:SF2">
    <property type="entry name" value="SYNTHASE, VITAMIN-B12 INDEPENDENT, PUTATIVE (AFU_ORTHOLOGUE AFUA_3G12060)-RELATED"/>
    <property type="match status" value="1"/>
</dbReference>
<dbReference type="RefSeq" id="XP_040770809.1">
    <property type="nucleotide sequence ID" value="XM_040905413.1"/>
</dbReference>
<dbReference type="GO" id="GO:0003871">
    <property type="term" value="F:5-methyltetrahydropteroyltriglutamate-homocysteine S-methyltransferase activity"/>
    <property type="evidence" value="ECO:0007669"/>
    <property type="project" value="InterPro"/>
</dbReference>
<dbReference type="GO" id="GO:0008270">
    <property type="term" value="F:zinc ion binding"/>
    <property type="evidence" value="ECO:0007669"/>
    <property type="project" value="InterPro"/>
</dbReference>
<dbReference type="Gene3D" id="3.20.20.210">
    <property type="match status" value="1"/>
</dbReference>
<protein>
    <submittedName>
        <fullName evidence="2">UROD/MetE-like protein</fullName>
    </submittedName>
</protein>
<dbReference type="STRING" id="1314785.A0A165IMU4"/>
<feature type="domain" description="Cobalamin-independent methionine synthase MetE C-terminal/archaeal" evidence="1">
    <location>
        <begin position="178"/>
        <end position="395"/>
    </location>
</feature>
<dbReference type="SUPFAM" id="SSF51726">
    <property type="entry name" value="UROD/MetE-like"/>
    <property type="match status" value="1"/>
</dbReference>
<keyword evidence="3" id="KW-1185">Reference proteome</keyword>
<accession>A0A165IMU4</accession>
<evidence type="ECO:0000259" key="1">
    <source>
        <dbReference type="Pfam" id="PF01717"/>
    </source>
</evidence>
<dbReference type="GeneID" id="63822443"/>
<dbReference type="EMBL" id="KV427605">
    <property type="protein sequence ID" value="KZT13299.1"/>
    <property type="molecule type" value="Genomic_DNA"/>
</dbReference>
<dbReference type="InterPro" id="IPR002629">
    <property type="entry name" value="Met_Synth_C/arc"/>
</dbReference>
<dbReference type="OrthoDB" id="7772923at2759"/>
<evidence type="ECO:0000313" key="3">
    <source>
        <dbReference type="Proteomes" id="UP000076871"/>
    </source>
</evidence>
<dbReference type="Proteomes" id="UP000076871">
    <property type="component" value="Unassembled WGS sequence"/>
</dbReference>
<dbReference type="GO" id="GO:0009086">
    <property type="term" value="P:methionine biosynthetic process"/>
    <property type="evidence" value="ECO:0007669"/>
    <property type="project" value="InterPro"/>
</dbReference>
<gene>
    <name evidence="2" type="ORF">LAESUDRAFT_669775</name>
</gene>